<dbReference type="PANTHER" id="PTHR43292:SF3">
    <property type="entry name" value="ACYL-COA DEHYDROGENASE FADE29"/>
    <property type="match status" value="1"/>
</dbReference>
<dbReference type="InterPro" id="IPR046373">
    <property type="entry name" value="Acyl-CoA_Oxase/DH_mid-dom_sf"/>
</dbReference>
<keyword evidence="4" id="KW-0274">FAD</keyword>
<evidence type="ECO:0000256" key="5">
    <source>
        <dbReference type="ARBA" id="ARBA00023002"/>
    </source>
</evidence>
<sequence>MDLRFSAAEQAFREEVRSFVQASLPADIRDKVLAHQRVEKDDYVRWHRILHARGWGAPTWPKEWGGTGWNALQRLIFEIEAFRAGAPRLLPFGLTMIGPVLMKYASQEHKERFLPRIPTVEDFWCQGYSEPGSGSDLASLKTRAVRRGDRYIVNGQKTWTTMAHFADWIFCLVRTDSESKPQEGISMLLIDMKTPGVTVRPIVTLDGGHDVNEVWFEDVEVPAGNLLGEENRGWTYAKYLLGHERTGIAGIGHCNRELRQLKHYATQATDGAGRPLIDDVRMRDKIARIEMDIMALEMLLLRVATQDAGRGPGPEASIVKIRGSEIQQDLAMLQMEVAGPNAWPYSPRWLEAGEAPPADAPLHAPAWAAPAASTYFDMRKTSIYGGTTEVQKNIISKMILGF</sequence>
<dbReference type="SUPFAM" id="SSF47203">
    <property type="entry name" value="Acyl-CoA dehydrogenase C-terminal domain-like"/>
    <property type="match status" value="1"/>
</dbReference>
<dbReference type="Gene3D" id="1.20.140.10">
    <property type="entry name" value="Butyryl-CoA Dehydrogenase, subunit A, domain 3"/>
    <property type="match status" value="1"/>
</dbReference>
<evidence type="ECO:0000259" key="8">
    <source>
        <dbReference type="Pfam" id="PF02771"/>
    </source>
</evidence>
<feature type="domain" description="Acyl-CoA dehydrogenase/oxidase C-terminal" evidence="6">
    <location>
        <begin position="231"/>
        <end position="399"/>
    </location>
</feature>
<dbReference type="EC" id="1.3.8.8" evidence="9"/>
<dbReference type="STRING" id="68895.RR42_s3321"/>
<reference evidence="9 10" key="1">
    <citation type="journal article" date="2015" name="Genome Announc.">
        <title>Complete Genome Sequence of Cupriavidus basilensis 4G11, Isolated from the Oak Ridge Field Research Center Site.</title>
        <authorList>
            <person name="Ray J."/>
            <person name="Waters R.J."/>
            <person name="Skerker J.M."/>
            <person name="Kuehl J.V."/>
            <person name="Price M.N."/>
            <person name="Huang J."/>
            <person name="Chakraborty R."/>
            <person name="Arkin A.P."/>
            <person name="Deutschbauer A."/>
        </authorList>
    </citation>
    <scope>NUCLEOTIDE SEQUENCE [LARGE SCALE GENOMIC DNA]</scope>
    <source>
        <strain evidence="9">4G11</strain>
    </source>
</reference>
<dbReference type="InterPro" id="IPR009100">
    <property type="entry name" value="AcylCoA_DH/oxidase_NM_dom_sf"/>
</dbReference>
<dbReference type="KEGG" id="cbw:RR42_s3321"/>
<dbReference type="EMBL" id="CP010537">
    <property type="protein sequence ID" value="AJG24897.1"/>
    <property type="molecule type" value="Genomic_DNA"/>
</dbReference>
<comment type="cofactor">
    <cofactor evidence="1">
        <name>FAD</name>
        <dbReference type="ChEBI" id="CHEBI:57692"/>
    </cofactor>
</comment>
<feature type="domain" description="Acyl-CoA dehydrogenase/oxidase N-terminal" evidence="8">
    <location>
        <begin position="7"/>
        <end position="117"/>
    </location>
</feature>
<dbReference type="Proteomes" id="UP000031843">
    <property type="component" value="Chromosome secondary"/>
</dbReference>
<dbReference type="PANTHER" id="PTHR43292">
    <property type="entry name" value="ACYL-COA DEHYDROGENASE"/>
    <property type="match status" value="1"/>
</dbReference>
<evidence type="ECO:0000256" key="4">
    <source>
        <dbReference type="ARBA" id="ARBA00022827"/>
    </source>
</evidence>
<evidence type="ECO:0000256" key="1">
    <source>
        <dbReference type="ARBA" id="ARBA00001974"/>
    </source>
</evidence>
<accession>A0A0C4YGB5</accession>
<dbReference type="GO" id="GO:0005886">
    <property type="term" value="C:plasma membrane"/>
    <property type="evidence" value="ECO:0007669"/>
    <property type="project" value="TreeGrafter"/>
</dbReference>
<dbReference type="InterPro" id="IPR036250">
    <property type="entry name" value="AcylCo_DH-like_C"/>
</dbReference>
<dbReference type="InterPro" id="IPR013786">
    <property type="entry name" value="AcylCoA_DH/ox_N"/>
</dbReference>
<dbReference type="Pfam" id="PF02770">
    <property type="entry name" value="Acyl-CoA_dh_M"/>
    <property type="match status" value="1"/>
</dbReference>
<dbReference type="RefSeq" id="WP_043357259.1">
    <property type="nucleotide sequence ID" value="NZ_CP010537.1"/>
</dbReference>
<evidence type="ECO:0000259" key="7">
    <source>
        <dbReference type="Pfam" id="PF02770"/>
    </source>
</evidence>
<dbReference type="InterPro" id="IPR037069">
    <property type="entry name" value="AcylCoA_DH/ox_N_sf"/>
</dbReference>
<organism evidence="9 10">
    <name type="scientific">Cupriavidus basilensis</name>
    <dbReference type="NCBI Taxonomy" id="68895"/>
    <lineage>
        <taxon>Bacteria</taxon>
        <taxon>Pseudomonadati</taxon>
        <taxon>Pseudomonadota</taxon>
        <taxon>Betaproteobacteria</taxon>
        <taxon>Burkholderiales</taxon>
        <taxon>Burkholderiaceae</taxon>
        <taxon>Cupriavidus</taxon>
    </lineage>
</organism>
<keyword evidence="5 9" id="KW-0560">Oxidoreductase</keyword>
<dbReference type="GO" id="GO:0004466">
    <property type="term" value="F:long-chain fatty acyl-CoA dehydrogenase activity"/>
    <property type="evidence" value="ECO:0007669"/>
    <property type="project" value="UniProtKB-EC"/>
</dbReference>
<dbReference type="InterPro" id="IPR006091">
    <property type="entry name" value="Acyl-CoA_Oxase/DH_mid-dom"/>
</dbReference>
<dbReference type="InterPro" id="IPR052161">
    <property type="entry name" value="Mycobact_Acyl-CoA_DH"/>
</dbReference>
<dbReference type="Gene3D" id="2.40.110.10">
    <property type="entry name" value="Butyryl-CoA Dehydrogenase, subunit A, domain 2"/>
    <property type="match status" value="1"/>
</dbReference>
<evidence type="ECO:0000256" key="2">
    <source>
        <dbReference type="ARBA" id="ARBA00009347"/>
    </source>
</evidence>
<dbReference type="Pfam" id="PF00441">
    <property type="entry name" value="Acyl-CoA_dh_1"/>
    <property type="match status" value="1"/>
</dbReference>
<evidence type="ECO:0000313" key="10">
    <source>
        <dbReference type="Proteomes" id="UP000031843"/>
    </source>
</evidence>
<dbReference type="OrthoDB" id="9770681at2"/>
<comment type="similarity">
    <text evidence="2">Belongs to the acyl-CoA dehydrogenase family.</text>
</comment>
<dbReference type="SUPFAM" id="SSF56645">
    <property type="entry name" value="Acyl-CoA dehydrogenase NM domain-like"/>
    <property type="match status" value="1"/>
</dbReference>
<keyword evidence="3" id="KW-0285">Flavoprotein</keyword>
<dbReference type="GO" id="GO:0050660">
    <property type="term" value="F:flavin adenine dinucleotide binding"/>
    <property type="evidence" value="ECO:0007669"/>
    <property type="project" value="InterPro"/>
</dbReference>
<gene>
    <name evidence="9" type="ORF">RR42_s3321</name>
</gene>
<dbReference type="Pfam" id="PF02771">
    <property type="entry name" value="Acyl-CoA_dh_N"/>
    <property type="match status" value="1"/>
</dbReference>
<feature type="domain" description="Acyl-CoA oxidase/dehydrogenase middle" evidence="7">
    <location>
        <begin position="125"/>
        <end position="219"/>
    </location>
</feature>
<evidence type="ECO:0000313" key="9">
    <source>
        <dbReference type="EMBL" id="AJG24897.1"/>
    </source>
</evidence>
<dbReference type="InterPro" id="IPR009075">
    <property type="entry name" value="AcylCo_DH/oxidase_C"/>
</dbReference>
<protein>
    <submittedName>
        <fullName evidence="9">Acyl-CoA dehydrogenase, long-chain specific, mitochondrial</fullName>
        <ecNumber evidence="9">1.3.8.8</ecNumber>
    </submittedName>
</protein>
<name>A0A0C4YGB5_9BURK</name>
<evidence type="ECO:0000259" key="6">
    <source>
        <dbReference type="Pfam" id="PF00441"/>
    </source>
</evidence>
<dbReference type="AlphaFoldDB" id="A0A0C4YGB5"/>
<evidence type="ECO:0000256" key="3">
    <source>
        <dbReference type="ARBA" id="ARBA00022630"/>
    </source>
</evidence>
<dbReference type="Gene3D" id="1.10.540.10">
    <property type="entry name" value="Acyl-CoA dehydrogenase/oxidase, N-terminal domain"/>
    <property type="match status" value="1"/>
</dbReference>
<proteinExistence type="inferred from homology"/>
<keyword evidence="10" id="KW-1185">Reference proteome</keyword>
<dbReference type="FunFam" id="2.40.110.10:FF:000011">
    <property type="entry name" value="Acyl-CoA dehydrogenase FadE34"/>
    <property type="match status" value="1"/>
</dbReference>